<evidence type="ECO:0000256" key="2">
    <source>
        <dbReference type="ARBA" id="ARBA00009116"/>
    </source>
</evidence>
<dbReference type="PANTHER" id="PTHR13126">
    <property type="entry name" value="CHAPERONE ATP11"/>
    <property type="match status" value="1"/>
</dbReference>
<evidence type="ECO:0000256" key="4">
    <source>
        <dbReference type="ARBA" id="ARBA00023128"/>
    </source>
</evidence>
<evidence type="ECO:0000313" key="6">
    <source>
        <dbReference type="EMBL" id="ODV96303.1"/>
    </source>
</evidence>
<comment type="similarity">
    <text evidence="2">Belongs to the ATP11 family.</text>
</comment>
<dbReference type="Proteomes" id="UP000094236">
    <property type="component" value="Unassembled WGS sequence"/>
</dbReference>
<evidence type="ECO:0000313" key="7">
    <source>
        <dbReference type="Proteomes" id="UP000094236"/>
    </source>
</evidence>
<dbReference type="InterPro" id="IPR010591">
    <property type="entry name" value="ATP11"/>
</dbReference>
<evidence type="ECO:0000256" key="1">
    <source>
        <dbReference type="ARBA" id="ARBA00004173"/>
    </source>
</evidence>
<gene>
    <name evidence="6" type="ORF">PACTADRAFT_23946</name>
</gene>
<dbReference type="AlphaFoldDB" id="A0A1E4TWY3"/>
<feature type="non-terminal residue" evidence="6">
    <location>
        <position position="1"/>
    </location>
</feature>
<dbReference type="GO" id="GO:0051082">
    <property type="term" value="F:unfolded protein binding"/>
    <property type="evidence" value="ECO:0007669"/>
    <property type="project" value="EnsemblFungi"/>
</dbReference>
<sequence length="280" mass="32108">RYKEKLAKKAKEVGAKDIDDLKEKLKDDIEETKKNLNKIDPLKELQEYEKKISAAELAKQKKIKLKKKSLNNSQINSQAESSGKFKTLDSFVDLSKISALPALELEMIWRARFAGKDNTLSAVISNEIFNRFYYNAKKNPCFVLPLPRKSQLEDHKQDEGIEIHYVQWSFVGENTTHCMITSLVEYKLHKEFARPHTTLMFHSELQKEKGVVLMNGVVDEESPITLQDAQLLLLNLQKFYGALQDSNATSRRLTLLNDFNSGNPNFSIEDLIKEAESLDN</sequence>
<comment type="subcellular location">
    <subcellularLocation>
        <location evidence="1">Mitochondrion</location>
    </subcellularLocation>
</comment>
<keyword evidence="5" id="KW-0175">Coiled coil</keyword>
<feature type="non-terminal residue" evidence="6">
    <location>
        <position position="280"/>
    </location>
</feature>
<dbReference type="GO" id="GO:0005759">
    <property type="term" value="C:mitochondrial matrix"/>
    <property type="evidence" value="ECO:0007669"/>
    <property type="project" value="EnsemblFungi"/>
</dbReference>
<dbReference type="PANTHER" id="PTHR13126:SF0">
    <property type="entry name" value="ATP SYNTHASE MITOCHONDRIAL F1 COMPLEX ASSEMBLY FACTOR 1"/>
    <property type="match status" value="1"/>
</dbReference>
<accession>A0A1E4TWY3</accession>
<protein>
    <recommendedName>
        <fullName evidence="8">ATP11-domain-containing protein</fullName>
    </recommendedName>
</protein>
<evidence type="ECO:0000256" key="3">
    <source>
        <dbReference type="ARBA" id="ARBA00022946"/>
    </source>
</evidence>
<reference evidence="7" key="1">
    <citation type="submission" date="2016-05" db="EMBL/GenBank/DDBJ databases">
        <title>Comparative genomics of biotechnologically important yeasts.</title>
        <authorList>
            <consortium name="DOE Joint Genome Institute"/>
            <person name="Riley R."/>
            <person name="Haridas S."/>
            <person name="Wolfe K.H."/>
            <person name="Lopes M.R."/>
            <person name="Hittinger C.T."/>
            <person name="Goker M."/>
            <person name="Salamov A."/>
            <person name="Wisecaver J."/>
            <person name="Long T.M."/>
            <person name="Aerts A.L."/>
            <person name="Barry K."/>
            <person name="Choi C."/>
            <person name="Clum A."/>
            <person name="Coughlan A.Y."/>
            <person name="Deshpande S."/>
            <person name="Douglass A.P."/>
            <person name="Hanson S.J."/>
            <person name="Klenk H.-P."/>
            <person name="Labutti K."/>
            <person name="Lapidus A."/>
            <person name="Lindquist E."/>
            <person name="Lipzen A."/>
            <person name="Meier-Kolthoff J.P."/>
            <person name="Ohm R.A."/>
            <person name="Otillar R.P."/>
            <person name="Pangilinan J."/>
            <person name="Peng Y."/>
            <person name="Rokas A."/>
            <person name="Rosa C.A."/>
            <person name="Scheuner C."/>
            <person name="Sibirny A.A."/>
            <person name="Slot J.C."/>
            <person name="Stielow J.B."/>
            <person name="Sun H."/>
            <person name="Kurtzman C.P."/>
            <person name="Blackwell M."/>
            <person name="Grigoriev I.V."/>
            <person name="Jeffries T.W."/>
        </authorList>
    </citation>
    <scope>NUCLEOTIDE SEQUENCE [LARGE SCALE GENOMIC DNA]</scope>
    <source>
        <strain evidence="7">NRRL Y-2460</strain>
    </source>
</reference>
<evidence type="ECO:0008006" key="8">
    <source>
        <dbReference type="Google" id="ProtNLM"/>
    </source>
</evidence>
<dbReference type="OrthoDB" id="16535at2759"/>
<keyword evidence="3" id="KW-0809">Transit peptide</keyword>
<name>A0A1E4TWY3_PACTA</name>
<keyword evidence="7" id="KW-1185">Reference proteome</keyword>
<dbReference type="GO" id="GO:0033615">
    <property type="term" value="P:mitochondrial proton-transporting ATP synthase complex assembly"/>
    <property type="evidence" value="ECO:0007669"/>
    <property type="project" value="EnsemblFungi"/>
</dbReference>
<dbReference type="EMBL" id="KV454013">
    <property type="protein sequence ID" value="ODV96303.1"/>
    <property type="molecule type" value="Genomic_DNA"/>
</dbReference>
<proteinExistence type="inferred from homology"/>
<organism evidence="6 7">
    <name type="scientific">Pachysolen tannophilus NRRL Y-2460</name>
    <dbReference type="NCBI Taxonomy" id="669874"/>
    <lineage>
        <taxon>Eukaryota</taxon>
        <taxon>Fungi</taxon>
        <taxon>Dikarya</taxon>
        <taxon>Ascomycota</taxon>
        <taxon>Saccharomycotina</taxon>
        <taxon>Pichiomycetes</taxon>
        <taxon>Pachysolenaceae</taxon>
        <taxon>Pachysolen</taxon>
    </lineage>
</organism>
<keyword evidence="4" id="KW-0496">Mitochondrion</keyword>
<evidence type="ECO:0000256" key="5">
    <source>
        <dbReference type="SAM" id="Coils"/>
    </source>
</evidence>
<feature type="coiled-coil region" evidence="5">
    <location>
        <begin position="15"/>
        <end position="65"/>
    </location>
</feature>
<dbReference type="STRING" id="669874.A0A1E4TWY3"/>
<dbReference type="Pfam" id="PF06644">
    <property type="entry name" value="ATP11"/>
    <property type="match status" value="1"/>
</dbReference>